<protein>
    <submittedName>
        <fullName evidence="2">Uncharacterized protein</fullName>
    </submittedName>
</protein>
<reference evidence="2 3" key="1">
    <citation type="submission" date="2023-08" db="EMBL/GenBank/DDBJ databases">
        <title>Black Yeasts Isolated from many extreme environments.</title>
        <authorList>
            <person name="Coleine C."/>
            <person name="Stajich J.E."/>
            <person name="Selbmann L."/>
        </authorList>
    </citation>
    <scope>NUCLEOTIDE SEQUENCE [LARGE SCALE GENOMIC DNA]</scope>
    <source>
        <strain evidence="2 3">CCFEE 536</strain>
    </source>
</reference>
<evidence type="ECO:0000313" key="3">
    <source>
        <dbReference type="Proteomes" id="UP001357485"/>
    </source>
</evidence>
<evidence type="ECO:0000256" key="1">
    <source>
        <dbReference type="SAM" id="MobiDB-lite"/>
    </source>
</evidence>
<gene>
    <name evidence="2" type="ORF">LTR16_009149</name>
</gene>
<dbReference type="Proteomes" id="UP001357485">
    <property type="component" value="Unassembled WGS sequence"/>
</dbReference>
<dbReference type="EMBL" id="JAVRRA010010532">
    <property type="protein sequence ID" value="KAK5241667.1"/>
    <property type="molecule type" value="Genomic_DNA"/>
</dbReference>
<feature type="non-terminal residue" evidence="2">
    <location>
        <position position="139"/>
    </location>
</feature>
<comment type="caution">
    <text evidence="2">The sequence shown here is derived from an EMBL/GenBank/DDBJ whole genome shotgun (WGS) entry which is preliminary data.</text>
</comment>
<sequence>KSAASSTLDTSPSGTAEQFLAAVSSLQVSAPHQTPQIALEPVLESNKTPSVTGALLIEHEESSLPKATKGATCDDDMMNVEMTDRPLNKPDTSIICGTLRQTETACMSQVIANSQKLGESQATTQSLGDLQVKMNLQRM</sequence>
<evidence type="ECO:0000313" key="2">
    <source>
        <dbReference type="EMBL" id="KAK5241667.1"/>
    </source>
</evidence>
<keyword evidence="3" id="KW-1185">Reference proteome</keyword>
<feature type="non-terminal residue" evidence="2">
    <location>
        <position position="1"/>
    </location>
</feature>
<name>A0ABR0LU20_9PEZI</name>
<organism evidence="2 3">
    <name type="scientific">Cryomyces antarcticus</name>
    <dbReference type="NCBI Taxonomy" id="329879"/>
    <lineage>
        <taxon>Eukaryota</taxon>
        <taxon>Fungi</taxon>
        <taxon>Dikarya</taxon>
        <taxon>Ascomycota</taxon>
        <taxon>Pezizomycotina</taxon>
        <taxon>Dothideomycetes</taxon>
        <taxon>Dothideomycetes incertae sedis</taxon>
        <taxon>Cryomyces</taxon>
    </lineage>
</organism>
<accession>A0ABR0LU20</accession>
<proteinExistence type="predicted"/>
<feature type="region of interest" description="Disordered" evidence="1">
    <location>
        <begin position="60"/>
        <end position="92"/>
    </location>
</feature>